<dbReference type="EMBL" id="KI394855">
    <property type="protein sequence ID" value="ERN00607.1"/>
    <property type="molecule type" value="Genomic_DNA"/>
</dbReference>
<dbReference type="AlphaFoldDB" id="W1NTA6"/>
<evidence type="ECO:0000313" key="1">
    <source>
        <dbReference type="EMBL" id="ERN00607.1"/>
    </source>
</evidence>
<dbReference type="HOGENOM" id="CLU_2402637_0_0_1"/>
<organism evidence="1 2">
    <name type="scientific">Amborella trichopoda</name>
    <dbReference type="NCBI Taxonomy" id="13333"/>
    <lineage>
        <taxon>Eukaryota</taxon>
        <taxon>Viridiplantae</taxon>
        <taxon>Streptophyta</taxon>
        <taxon>Embryophyta</taxon>
        <taxon>Tracheophyta</taxon>
        <taxon>Spermatophyta</taxon>
        <taxon>Magnoliopsida</taxon>
        <taxon>Amborellales</taxon>
        <taxon>Amborellaceae</taxon>
        <taxon>Amborella</taxon>
    </lineage>
</organism>
<dbReference type="Proteomes" id="UP000017836">
    <property type="component" value="Unassembled WGS sequence"/>
</dbReference>
<reference evidence="2" key="1">
    <citation type="journal article" date="2013" name="Science">
        <title>The Amborella genome and the evolution of flowering plants.</title>
        <authorList>
            <consortium name="Amborella Genome Project"/>
        </authorList>
    </citation>
    <scope>NUCLEOTIDE SEQUENCE [LARGE SCALE GENOMIC DNA]</scope>
</reference>
<dbReference type="Gramene" id="ERN00607">
    <property type="protein sequence ID" value="ERN00607"/>
    <property type="gene ID" value="AMTR_s00091p00086330"/>
</dbReference>
<gene>
    <name evidence="1" type="ORF">AMTR_s00091p00086330</name>
</gene>
<keyword evidence="2" id="KW-1185">Reference proteome</keyword>
<name>W1NTA6_AMBTC</name>
<evidence type="ECO:0000313" key="2">
    <source>
        <dbReference type="Proteomes" id="UP000017836"/>
    </source>
</evidence>
<protein>
    <submittedName>
        <fullName evidence="1">Uncharacterized protein</fullName>
    </submittedName>
</protein>
<sequence>MVHLQTSASYKIQSLKSNTTLHNTLQPIFLQISKPKNEAFEAGTATRNGRCILLRQIKTYKHQFSHILTANPNLTDKIFQFYVFLPKPSQIVG</sequence>
<proteinExistence type="predicted"/>
<accession>W1NTA6</accession>